<reference evidence="8 9" key="1">
    <citation type="submission" date="2023-08" db="EMBL/GenBank/DDBJ databases">
        <title>Black Yeasts Isolated from many extreme environments.</title>
        <authorList>
            <person name="Coleine C."/>
            <person name="Stajich J.E."/>
            <person name="Selbmann L."/>
        </authorList>
    </citation>
    <scope>NUCLEOTIDE SEQUENCE [LARGE SCALE GENOMIC DNA]</scope>
    <source>
        <strain evidence="8 9">CCFEE 5935</strain>
    </source>
</reference>
<organism evidence="8 9">
    <name type="scientific">Saxophila tyrrhenica</name>
    <dbReference type="NCBI Taxonomy" id="1690608"/>
    <lineage>
        <taxon>Eukaryota</taxon>
        <taxon>Fungi</taxon>
        <taxon>Dikarya</taxon>
        <taxon>Ascomycota</taxon>
        <taxon>Pezizomycotina</taxon>
        <taxon>Dothideomycetes</taxon>
        <taxon>Dothideomycetidae</taxon>
        <taxon>Mycosphaerellales</taxon>
        <taxon>Extremaceae</taxon>
        <taxon>Saxophila</taxon>
    </lineage>
</organism>
<dbReference type="PANTHER" id="PTHR13789:SF315">
    <property type="entry name" value="FAD-DEPENDENT MONOOXYGENASE MDPD"/>
    <property type="match status" value="1"/>
</dbReference>
<keyword evidence="6" id="KW-0503">Monooxygenase</keyword>
<comment type="cofactor">
    <cofactor evidence="1">
        <name>FAD</name>
        <dbReference type="ChEBI" id="CHEBI:57692"/>
    </cofactor>
</comment>
<dbReference type="InterPro" id="IPR050493">
    <property type="entry name" value="FAD-dep_Monooxygenase_BioMet"/>
</dbReference>
<dbReference type="GeneID" id="89921605"/>
<evidence type="ECO:0000256" key="3">
    <source>
        <dbReference type="ARBA" id="ARBA00022630"/>
    </source>
</evidence>
<dbReference type="Pfam" id="PF01494">
    <property type="entry name" value="FAD_binding_3"/>
    <property type="match status" value="1"/>
</dbReference>
<dbReference type="Gene3D" id="3.50.50.60">
    <property type="entry name" value="FAD/NAD(P)-binding domain"/>
    <property type="match status" value="1"/>
</dbReference>
<proteinExistence type="inferred from homology"/>
<comment type="caution">
    <text evidence="8">The sequence shown here is derived from an EMBL/GenBank/DDBJ whole genome shotgun (WGS) entry which is preliminary data.</text>
</comment>
<sequence>MVTYCKHTGERLMGPMEFSALTSDPENAPKIYRHSRPKFHAMLLDQLAEVGLSVEYGKEAVDFFEGVETGRAGVVVRDGSRYDADLVVAADGVRTRSWNLVAGKEVPAVSSGDAIFRAAYPVELALIDPVVMERFKLLEDGRSVIELWDFGTAQESWGNRVHPEEVLKYTATIDGWSDIGDCVIKTIPSSSLVDWKVMWRDPQPQWTSPGGRVCQLGDAAHTFLPSSGNGATQAIEDAVSLAACISMGRIREGVPNATRVHNLLRFERVSCLQAFGVVNRKKANSGGQTDDKPKDKLVRVGRWILEHDPELYALENYAGATAHLAHGTPFQNTNTPKGLVYMPWTIQGLLEAQEKGEATILDGDWD</sequence>
<dbReference type="GO" id="GO:0004497">
    <property type="term" value="F:monooxygenase activity"/>
    <property type="evidence" value="ECO:0007669"/>
    <property type="project" value="UniProtKB-KW"/>
</dbReference>
<keyword evidence="4" id="KW-0274">FAD</keyword>
<keyword evidence="5" id="KW-0560">Oxidoreductase</keyword>
<dbReference type="EMBL" id="JAVRRT010000001">
    <property type="protein sequence ID" value="KAK5175117.1"/>
    <property type="molecule type" value="Genomic_DNA"/>
</dbReference>
<keyword evidence="3" id="KW-0285">Flavoprotein</keyword>
<evidence type="ECO:0000313" key="8">
    <source>
        <dbReference type="EMBL" id="KAK5175117.1"/>
    </source>
</evidence>
<dbReference type="GO" id="GO:0071949">
    <property type="term" value="F:FAD binding"/>
    <property type="evidence" value="ECO:0007669"/>
    <property type="project" value="InterPro"/>
</dbReference>
<evidence type="ECO:0000256" key="1">
    <source>
        <dbReference type="ARBA" id="ARBA00001974"/>
    </source>
</evidence>
<evidence type="ECO:0000256" key="6">
    <source>
        <dbReference type="ARBA" id="ARBA00023033"/>
    </source>
</evidence>
<dbReference type="PRINTS" id="PR00420">
    <property type="entry name" value="RNGMNOXGNASE"/>
</dbReference>
<evidence type="ECO:0000256" key="4">
    <source>
        <dbReference type="ARBA" id="ARBA00022827"/>
    </source>
</evidence>
<dbReference type="InterPro" id="IPR036188">
    <property type="entry name" value="FAD/NAD-bd_sf"/>
</dbReference>
<evidence type="ECO:0000313" key="9">
    <source>
        <dbReference type="Proteomes" id="UP001337655"/>
    </source>
</evidence>
<dbReference type="RefSeq" id="XP_064663755.1">
    <property type="nucleotide sequence ID" value="XM_064797521.1"/>
</dbReference>
<dbReference type="InterPro" id="IPR002938">
    <property type="entry name" value="FAD-bd"/>
</dbReference>
<dbReference type="AlphaFoldDB" id="A0AAV9PQA5"/>
<name>A0AAV9PQA5_9PEZI</name>
<dbReference type="Proteomes" id="UP001337655">
    <property type="component" value="Unassembled WGS sequence"/>
</dbReference>
<gene>
    <name evidence="8" type="ORF">LTR77_000254</name>
</gene>
<comment type="similarity">
    <text evidence="2">Belongs to the paxM FAD-dependent monooxygenase family.</text>
</comment>
<dbReference type="SUPFAM" id="SSF51905">
    <property type="entry name" value="FAD/NAD(P)-binding domain"/>
    <property type="match status" value="1"/>
</dbReference>
<accession>A0AAV9PQA5</accession>
<keyword evidence="9" id="KW-1185">Reference proteome</keyword>
<dbReference type="PANTHER" id="PTHR13789">
    <property type="entry name" value="MONOOXYGENASE"/>
    <property type="match status" value="1"/>
</dbReference>
<evidence type="ECO:0000256" key="2">
    <source>
        <dbReference type="ARBA" id="ARBA00007992"/>
    </source>
</evidence>
<evidence type="ECO:0000259" key="7">
    <source>
        <dbReference type="Pfam" id="PF01494"/>
    </source>
</evidence>
<feature type="domain" description="FAD-binding" evidence="7">
    <location>
        <begin position="30"/>
        <end position="244"/>
    </location>
</feature>
<protein>
    <recommendedName>
        <fullName evidence="7">FAD-binding domain-containing protein</fullName>
    </recommendedName>
</protein>
<evidence type="ECO:0000256" key="5">
    <source>
        <dbReference type="ARBA" id="ARBA00023002"/>
    </source>
</evidence>